<proteinExistence type="predicted"/>
<dbReference type="EMBL" id="JAGIZQ010000004">
    <property type="protein sequence ID" value="KAH6631526.1"/>
    <property type="molecule type" value="Genomic_DNA"/>
</dbReference>
<name>A0ACB7P8Q3_9PEZI</name>
<keyword evidence="2" id="KW-1185">Reference proteome</keyword>
<evidence type="ECO:0000313" key="2">
    <source>
        <dbReference type="Proteomes" id="UP000724584"/>
    </source>
</evidence>
<dbReference type="Proteomes" id="UP000724584">
    <property type="component" value="Unassembled WGS sequence"/>
</dbReference>
<evidence type="ECO:0000313" key="1">
    <source>
        <dbReference type="EMBL" id="KAH6631526.1"/>
    </source>
</evidence>
<reference evidence="1 2" key="1">
    <citation type="journal article" date="2021" name="Nat. Commun.">
        <title>Genetic determinants of endophytism in the Arabidopsis root mycobiome.</title>
        <authorList>
            <person name="Mesny F."/>
            <person name="Miyauchi S."/>
            <person name="Thiergart T."/>
            <person name="Pickel B."/>
            <person name="Atanasova L."/>
            <person name="Karlsson M."/>
            <person name="Huettel B."/>
            <person name="Barry K.W."/>
            <person name="Haridas S."/>
            <person name="Chen C."/>
            <person name="Bauer D."/>
            <person name="Andreopoulos W."/>
            <person name="Pangilinan J."/>
            <person name="LaButti K."/>
            <person name="Riley R."/>
            <person name="Lipzen A."/>
            <person name="Clum A."/>
            <person name="Drula E."/>
            <person name="Henrissat B."/>
            <person name="Kohler A."/>
            <person name="Grigoriev I.V."/>
            <person name="Martin F.M."/>
            <person name="Hacquard S."/>
        </authorList>
    </citation>
    <scope>NUCLEOTIDE SEQUENCE [LARGE SCALE GENOMIC DNA]</scope>
    <source>
        <strain evidence="1 2">MPI-SDFR-AT-0079</strain>
    </source>
</reference>
<gene>
    <name evidence="1" type="ORF">F5144DRAFT_489302</name>
</gene>
<comment type="caution">
    <text evidence="1">The sequence shown here is derived from an EMBL/GenBank/DDBJ whole genome shotgun (WGS) entry which is preliminary data.</text>
</comment>
<protein>
    <submittedName>
        <fullName evidence="1">Uncharacterized protein</fullName>
    </submittedName>
</protein>
<accession>A0ACB7P8Q3</accession>
<sequence length="630" mass="67771">MASALRSTAIAALLAVFADHTSAAAIAAKCPTRFAWENAQLTDSTVAKSDPLFSFGDAAATSDLNAKKEKCRAMPGDAAWPSQQTWAKFNTALGGALIETVPLAAPCYSNRPEYDAAACAEVTAKWGSPYLHVDDPTSIMWPLYQGRTCLPTDDPTASNCTLGGYAAYSVAVTKVEHIQLALNFARNSNLRLVVKNTGHDFADKSIGAGALSVWTHKLKDIEFLADYNCRGYSGPAFRLGSGVVTEEIYAAAEEHDVTVVGGMCRTVGIAGGYSAGGGHSPMAALVGMAADQILELNVVLPNGRFVRANEDENPDLYWALRGGGGSTYGVVTSITIRAYPKVPTTTMTYSYTTGPDVSPDTFFDALGAYMTYFDTFTSAGAFGYFLVRRTSPNEFSFNMMPMWGANMTKPEFTSLVTPFLDDLANLGIAITPVIKDYPTMYQAYTDTFPNGEGVGGSTSHAASRLFPKENFEAAKLGDTLAAVRHAVEGGGTLVGYNIRSAPNPGAKQDNSVNPAWRKAKGFFILSAGWPAGSTDAVIQQASETLTNDWMARWREVSPGAGSYMSEGDINEPDFQQAFYGAHYDRLLKLKKKYDPTGLFYAPTAVGSEDWYVTDQLPWIPTQNGRLCRKV</sequence>
<organism evidence="1 2">
    <name type="scientific">Chaetomium tenue</name>
    <dbReference type="NCBI Taxonomy" id="1854479"/>
    <lineage>
        <taxon>Eukaryota</taxon>
        <taxon>Fungi</taxon>
        <taxon>Dikarya</taxon>
        <taxon>Ascomycota</taxon>
        <taxon>Pezizomycotina</taxon>
        <taxon>Sordariomycetes</taxon>
        <taxon>Sordariomycetidae</taxon>
        <taxon>Sordariales</taxon>
        <taxon>Chaetomiaceae</taxon>
        <taxon>Chaetomium</taxon>
    </lineage>
</organism>